<dbReference type="Gene3D" id="3.30.300.10">
    <property type="match status" value="3"/>
</dbReference>
<evidence type="ECO:0000259" key="17">
    <source>
        <dbReference type="Pfam" id="PF02772"/>
    </source>
</evidence>
<dbReference type="InterPro" id="IPR022630">
    <property type="entry name" value="S-AdoMet_synt_C"/>
</dbReference>
<dbReference type="CDD" id="cd18079">
    <property type="entry name" value="S-AdoMet_synt"/>
    <property type="match status" value="1"/>
</dbReference>
<keyword evidence="6" id="KW-0554">One-carbon metabolism</keyword>
<evidence type="ECO:0000259" key="18">
    <source>
        <dbReference type="Pfam" id="PF02773"/>
    </source>
</evidence>
<keyword evidence="10" id="KW-0067">ATP-binding</keyword>
<comment type="cofactor">
    <cofactor evidence="1">
        <name>Mg(2+)</name>
        <dbReference type="ChEBI" id="CHEBI:18420"/>
    </cofactor>
</comment>
<dbReference type="InterPro" id="IPR002133">
    <property type="entry name" value="S-AdoMet_synthetase"/>
</dbReference>
<evidence type="ECO:0000256" key="3">
    <source>
        <dbReference type="ARBA" id="ARBA00005224"/>
    </source>
</evidence>
<keyword evidence="8 14" id="KW-0479">Metal-binding</keyword>
<sequence>MNYSTFTSESVCSGHPDKICDQISDAILDKALSLDKYARVAVETMVTKNFIALAGEVTLNGRINYKNVAKQTIRNLGYTDNRLGFTSNSPIIVKIHTQSPEIAMGVDMAGAGDQGMMFGYACRETPSLMPLPIMLAHQLAMSLDELRETKKLDYLRPDGKTQVTIRYENGVPKEVEQVVLAVPHTESIPLGQVKKDLYRQVIVPALLSYNLHIQEKNVVINGTGAWHIGGPASDTGVTGRKIIVDTYGGMARVGGGAFSGKDPTKVDRSGAYAARYLAKNIVAAGLATRCEVRLAYFIGAKRATMQEVETFGTGKKSDKFIKSFMDKILDTSIKGILSKLNLRRPIYLKTACYGHLGRDEFPWEQIVT</sequence>
<proteinExistence type="inferred from homology"/>
<evidence type="ECO:0000256" key="15">
    <source>
        <dbReference type="RuleBase" id="RU004462"/>
    </source>
</evidence>
<dbReference type="Pfam" id="PF02772">
    <property type="entry name" value="S-AdoMet_synt_M"/>
    <property type="match status" value="1"/>
</dbReference>
<evidence type="ECO:0000259" key="16">
    <source>
        <dbReference type="Pfam" id="PF00438"/>
    </source>
</evidence>
<dbReference type="GO" id="GO:0046872">
    <property type="term" value="F:metal ion binding"/>
    <property type="evidence" value="ECO:0007669"/>
    <property type="project" value="UniProtKB-KW"/>
</dbReference>
<organism evidence="19 20">
    <name type="scientific">Candidatus Roizmanbacteria bacterium CG_4_10_14_0_8_um_filter_39_9</name>
    <dbReference type="NCBI Taxonomy" id="1974829"/>
    <lineage>
        <taxon>Bacteria</taxon>
        <taxon>Candidatus Roizmaniibacteriota</taxon>
    </lineage>
</organism>
<evidence type="ECO:0000256" key="4">
    <source>
        <dbReference type="ARBA" id="ARBA00009685"/>
    </source>
</evidence>
<dbReference type="EC" id="2.5.1.6" evidence="5 13"/>
<feature type="domain" description="S-adenosylmethionine synthetase C-terminal" evidence="18">
    <location>
        <begin position="228"/>
        <end position="365"/>
    </location>
</feature>
<dbReference type="UniPathway" id="UPA00315">
    <property type="reaction ID" value="UER00080"/>
</dbReference>
<dbReference type="GO" id="GO:0006730">
    <property type="term" value="P:one-carbon metabolic process"/>
    <property type="evidence" value="ECO:0007669"/>
    <property type="project" value="UniProtKB-KW"/>
</dbReference>
<evidence type="ECO:0000256" key="1">
    <source>
        <dbReference type="ARBA" id="ARBA00001946"/>
    </source>
</evidence>
<dbReference type="PANTHER" id="PTHR11964">
    <property type="entry name" value="S-ADENOSYLMETHIONINE SYNTHETASE"/>
    <property type="match status" value="1"/>
</dbReference>
<name>A0A2M7QDQ3_9BACT</name>
<evidence type="ECO:0000256" key="5">
    <source>
        <dbReference type="ARBA" id="ARBA00012828"/>
    </source>
</evidence>
<evidence type="ECO:0000256" key="9">
    <source>
        <dbReference type="ARBA" id="ARBA00022741"/>
    </source>
</evidence>
<comment type="caution">
    <text evidence="19">The sequence shown here is derived from an EMBL/GenBank/DDBJ whole genome shotgun (WGS) entry which is preliminary data.</text>
</comment>
<dbReference type="GO" id="GO:0006556">
    <property type="term" value="P:S-adenosylmethionine biosynthetic process"/>
    <property type="evidence" value="ECO:0007669"/>
    <property type="project" value="UniProtKB-UniRule"/>
</dbReference>
<comment type="subcellular location">
    <subcellularLocation>
        <location evidence="14">Cytoplasm</location>
    </subcellularLocation>
</comment>
<comment type="pathway">
    <text evidence="3">Amino-acid biosynthesis; S-adenosyl-L-methionine biosynthesis; S-adenosyl-L-methionine from L-methionine: step 1/1.</text>
</comment>
<evidence type="ECO:0000256" key="6">
    <source>
        <dbReference type="ARBA" id="ARBA00022563"/>
    </source>
</evidence>
<dbReference type="GO" id="GO:0005737">
    <property type="term" value="C:cytoplasm"/>
    <property type="evidence" value="ECO:0007669"/>
    <property type="project" value="UniProtKB-SubCell"/>
</dbReference>
<comment type="subunit">
    <text evidence="14">Homotetramer.</text>
</comment>
<dbReference type="PROSITE" id="PS00376">
    <property type="entry name" value="ADOMET_SYNTHASE_1"/>
    <property type="match status" value="1"/>
</dbReference>
<comment type="similarity">
    <text evidence="4 15">Belongs to the AdoMet synthase family.</text>
</comment>
<evidence type="ECO:0000313" key="19">
    <source>
        <dbReference type="EMBL" id="PIY69047.1"/>
    </source>
</evidence>
<dbReference type="Pfam" id="PF00438">
    <property type="entry name" value="S-AdoMet_synt_N"/>
    <property type="match status" value="1"/>
</dbReference>
<dbReference type="InterPro" id="IPR022636">
    <property type="entry name" value="S-AdoMet_synthetase_sfam"/>
</dbReference>
<feature type="domain" description="S-adenosylmethionine synthetase N-terminal" evidence="16">
    <location>
        <begin position="5"/>
        <end position="100"/>
    </location>
</feature>
<evidence type="ECO:0000256" key="10">
    <source>
        <dbReference type="ARBA" id="ARBA00022840"/>
    </source>
</evidence>
<dbReference type="GO" id="GO:0004478">
    <property type="term" value="F:methionine adenosyltransferase activity"/>
    <property type="evidence" value="ECO:0007669"/>
    <property type="project" value="UniProtKB-UniRule"/>
</dbReference>
<dbReference type="Pfam" id="PF02773">
    <property type="entry name" value="S-AdoMet_synt_C"/>
    <property type="match status" value="1"/>
</dbReference>
<comment type="cofactor">
    <cofactor evidence="2">
        <name>K(+)</name>
        <dbReference type="ChEBI" id="CHEBI:29103"/>
    </cofactor>
</comment>
<accession>A0A2M7QDQ3</accession>
<evidence type="ECO:0000256" key="2">
    <source>
        <dbReference type="ARBA" id="ARBA00001958"/>
    </source>
</evidence>
<dbReference type="NCBIfam" id="TIGR01034">
    <property type="entry name" value="metK"/>
    <property type="match status" value="1"/>
</dbReference>
<keyword evidence="9" id="KW-0547">Nucleotide-binding</keyword>
<evidence type="ECO:0000256" key="8">
    <source>
        <dbReference type="ARBA" id="ARBA00022723"/>
    </source>
</evidence>
<evidence type="ECO:0000256" key="13">
    <source>
        <dbReference type="NCBIfam" id="TIGR01034"/>
    </source>
</evidence>
<feature type="domain" description="S-adenosylmethionine synthetase central" evidence="17">
    <location>
        <begin position="109"/>
        <end position="225"/>
    </location>
</feature>
<keyword evidence="11 14" id="KW-0460">Magnesium</keyword>
<keyword evidence="12 14" id="KW-0630">Potassium</keyword>
<evidence type="ECO:0000256" key="12">
    <source>
        <dbReference type="ARBA" id="ARBA00022958"/>
    </source>
</evidence>
<keyword evidence="7 19" id="KW-0808">Transferase</keyword>
<dbReference type="InterPro" id="IPR022631">
    <property type="entry name" value="ADOMET_SYNTHASE_CS"/>
</dbReference>
<dbReference type="Proteomes" id="UP000230108">
    <property type="component" value="Unassembled WGS sequence"/>
</dbReference>
<evidence type="ECO:0000256" key="14">
    <source>
        <dbReference type="RuleBase" id="RU000542"/>
    </source>
</evidence>
<evidence type="ECO:0000256" key="11">
    <source>
        <dbReference type="ARBA" id="ARBA00022842"/>
    </source>
</evidence>
<dbReference type="GO" id="GO:0005524">
    <property type="term" value="F:ATP binding"/>
    <property type="evidence" value="ECO:0007669"/>
    <property type="project" value="UniProtKB-KW"/>
</dbReference>
<dbReference type="InterPro" id="IPR022629">
    <property type="entry name" value="S-AdoMet_synt_central"/>
</dbReference>
<reference evidence="20" key="1">
    <citation type="submission" date="2017-09" db="EMBL/GenBank/DDBJ databases">
        <title>Depth-based differentiation of microbial function through sediment-hosted aquifers and enrichment of novel symbionts in the deep terrestrial subsurface.</title>
        <authorList>
            <person name="Probst A.J."/>
            <person name="Ladd B."/>
            <person name="Jarett J.K."/>
            <person name="Geller-Mcgrath D.E."/>
            <person name="Sieber C.M.K."/>
            <person name="Emerson J.B."/>
            <person name="Anantharaman K."/>
            <person name="Thomas B.C."/>
            <person name="Malmstrom R."/>
            <person name="Stieglmeier M."/>
            <person name="Klingl A."/>
            <person name="Woyke T."/>
            <person name="Ryan C.M."/>
            <person name="Banfield J.F."/>
        </authorList>
    </citation>
    <scope>NUCLEOTIDE SEQUENCE [LARGE SCALE GENOMIC DNA]</scope>
</reference>
<dbReference type="InterPro" id="IPR022628">
    <property type="entry name" value="S-AdoMet_synt_N"/>
</dbReference>
<evidence type="ECO:0000256" key="7">
    <source>
        <dbReference type="ARBA" id="ARBA00022679"/>
    </source>
</evidence>
<dbReference type="EMBL" id="PFLF01000055">
    <property type="protein sequence ID" value="PIY69047.1"/>
    <property type="molecule type" value="Genomic_DNA"/>
</dbReference>
<dbReference type="PIRSF" id="PIRSF000497">
    <property type="entry name" value="MAT"/>
    <property type="match status" value="1"/>
</dbReference>
<gene>
    <name evidence="19" type="ORF">COY90_02730</name>
</gene>
<dbReference type="SUPFAM" id="SSF55973">
    <property type="entry name" value="S-adenosylmethionine synthetase"/>
    <property type="match status" value="3"/>
</dbReference>
<evidence type="ECO:0000313" key="20">
    <source>
        <dbReference type="Proteomes" id="UP000230108"/>
    </source>
</evidence>
<dbReference type="PROSITE" id="PS00377">
    <property type="entry name" value="ADOMET_SYNTHASE_2"/>
    <property type="match status" value="1"/>
</dbReference>
<protein>
    <recommendedName>
        <fullName evidence="5 13">Methionine adenosyltransferase</fullName>
        <ecNumber evidence="5 13">2.5.1.6</ecNumber>
    </recommendedName>
</protein>
<dbReference type="AlphaFoldDB" id="A0A2M7QDQ3"/>